<sequence>MTCQIMEGRRGELARVVPLASEADLLVEGWSPVQLSKSDRASQATLSADRMSVTSRKGYRMVRATHGAHQGCWYFEATMAYLGETGHCRLGWSTRQGELQAPVGFDAHSFAYRDLQGSKVHQGLREEYGEQFHEGDVIGCLLYMPPGGRPLERTKSELLSYKGDPVLPEEPPLQPEPLINSCIVFSCNGKPQGMAFRDVPEGTYYPAASLFTHPDQTAGATVTFNYGPEFAHAPPLLQDIAEARPVSDLASEKQPGPAPSESPQPDSGMQLAPAG</sequence>
<dbReference type="CDD" id="cd12872">
    <property type="entry name" value="SPRY_Ash2"/>
    <property type="match status" value="1"/>
</dbReference>
<gene>
    <name evidence="5" type="ORF">WJX84_005865</name>
</gene>
<dbReference type="EMBL" id="JALJOV010001060">
    <property type="protein sequence ID" value="KAK9855450.1"/>
    <property type="molecule type" value="Genomic_DNA"/>
</dbReference>
<comment type="subcellular location">
    <subcellularLocation>
        <location evidence="1">Nucleus</location>
    </subcellularLocation>
</comment>
<dbReference type="PANTHER" id="PTHR10598">
    <property type="entry name" value="SET1/ASH2 HISTONE METHYLTRANSFERASE COMPLEX SUBUNIT ASH2"/>
    <property type="match status" value="1"/>
</dbReference>
<name>A0AAW1SSV9_9CHLO</name>
<dbReference type="FunFam" id="2.60.120.920:FF:000043">
    <property type="entry name" value="Protein TRAUCO"/>
    <property type="match status" value="1"/>
</dbReference>
<dbReference type="Proteomes" id="UP001485043">
    <property type="component" value="Unassembled WGS sequence"/>
</dbReference>
<evidence type="ECO:0000256" key="1">
    <source>
        <dbReference type="ARBA" id="ARBA00004123"/>
    </source>
</evidence>
<feature type="domain" description="B30.2/SPRY" evidence="4">
    <location>
        <begin position="13"/>
        <end position="193"/>
    </location>
</feature>
<dbReference type="SMART" id="SM00449">
    <property type="entry name" value="SPRY"/>
    <property type="match status" value="1"/>
</dbReference>
<dbReference type="AlphaFoldDB" id="A0AAW1SSV9"/>
<evidence type="ECO:0000313" key="5">
    <source>
        <dbReference type="EMBL" id="KAK9855450.1"/>
    </source>
</evidence>
<evidence type="ECO:0000313" key="6">
    <source>
        <dbReference type="Proteomes" id="UP001485043"/>
    </source>
</evidence>
<dbReference type="GO" id="GO:0048188">
    <property type="term" value="C:Set1C/COMPASS complex"/>
    <property type="evidence" value="ECO:0007669"/>
    <property type="project" value="InterPro"/>
</dbReference>
<comment type="caution">
    <text evidence="5">The sequence shown here is derived from an EMBL/GenBank/DDBJ whole genome shotgun (WGS) entry which is preliminary data.</text>
</comment>
<evidence type="ECO:0000256" key="3">
    <source>
        <dbReference type="SAM" id="MobiDB-lite"/>
    </source>
</evidence>
<dbReference type="Gene3D" id="2.60.120.920">
    <property type="match status" value="1"/>
</dbReference>
<dbReference type="InterPro" id="IPR001870">
    <property type="entry name" value="B30.2/SPRY"/>
</dbReference>
<organism evidence="5 6">
    <name type="scientific">Apatococcus fuscideae</name>
    <dbReference type="NCBI Taxonomy" id="2026836"/>
    <lineage>
        <taxon>Eukaryota</taxon>
        <taxon>Viridiplantae</taxon>
        <taxon>Chlorophyta</taxon>
        <taxon>core chlorophytes</taxon>
        <taxon>Trebouxiophyceae</taxon>
        <taxon>Chlorellales</taxon>
        <taxon>Chlorellaceae</taxon>
        <taxon>Apatococcus</taxon>
    </lineage>
</organism>
<accession>A0AAW1SSV9</accession>
<keyword evidence="2" id="KW-0539">Nucleus</keyword>
<keyword evidence="6" id="KW-1185">Reference proteome</keyword>
<evidence type="ECO:0000256" key="2">
    <source>
        <dbReference type="ARBA" id="ARBA00023242"/>
    </source>
</evidence>
<dbReference type="SUPFAM" id="SSF49899">
    <property type="entry name" value="Concanavalin A-like lectins/glucanases"/>
    <property type="match status" value="1"/>
</dbReference>
<evidence type="ECO:0000259" key="4">
    <source>
        <dbReference type="PROSITE" id="PS50188"/>
    </source>
</evidence>
<protein>
    <recommendedName>
        <fullName evidence="4">B30.2/SPRY domain-containing protein</fullName>
    </recommendedName>
</protein>
<dbReference type="InterPro" id="IPR043136">
    <property type="entry name" value="B30.2/SPRY_sf"/>
</dbReference>
<dbReference type="Pfam" id="PF00622">
    <property type="entry name" value="SPRY"/>
    <property type="match status" value="1"/>
</dbReference>
<proteinExistence type="predicted"/>
<dbReference type="InterPro" id="IPR013320">
    <property type="entry name" value="ConA-like_dom_sf"/>
</dbReference>
<dbReference type="InterPro" id="IPR037353">
    <property type="entry name" value="ASH2"/>
</dbReference>
<dbReference type="PROSITE" id="PS50188">
    <property type="entry name" value="B302_SPRY"/>
    <property type="match status" value="1"/>
</dbReference>
<dbReference type="PANTHER" id="PTHR10598:SF0">
    <property type="entry name" value="SET1_ASH2 HISTONE METHYLTRANSFERASE COMPLEX SUBUNIT ASH2"/>
    <property type="match status" value="1"/>
</dbReference>
<dbReference type="InterPro" id="IPR003877">
    <property type="entry name" value="SPRY_dom"/>
</dbReference>
<reference evidence="5 6" key="1">
    <citation type="journal article" date="2024" name="Nat. Commun.">
        <title>Phylogenomics reveals the evolutionary origins of lichenization in chlorophyte algae.</title>
        <authorList>
            <person name="Puginier C."/>
            <person name="Libourel C."/>
            <person name="Otte J."/>
            <person name="Skaloud P."/>
            <person name="Haon M."/>
            <person name="Grisel S."/>
            <person name="Petersen M."/>
            <person name="Berrin J.G."/>
            <person name="Delaux P.M."/>
            <person name="Dal Grande F."/>
            <person name="Keller J."/>
        </authorList>
    </citation>
    <scope>NUCLEOTIDE SEQUENCE [LARGE SCALE GENOMIC DNA]</scope>
    <source>
        <strain evidence="5 6">SAG 2523</strain>
    </source>
</reference>
<dbReference type="GO" id="GO:0000976">
    <property type="term" value="F:transcription cis-regulatory region binding"/>
    <property type="evidence" value="ECO:0007669"/>
    <property type="project" value="TreeGrafter"/>
</dbReference>
<feature type="region of interest" description="Disordered" evidence="3">
    <location>
        <begin position="238"/>
        <end position="275"/>
    </location>
</feature>